<name>A0A0Q3M707_AMAAE</name>
<gene>
    <name evidence="1" type="ORF">AAES_114521</name>
</gene>
<dbReference type="Proteomes" id="UP000051836">
    <property type="component" value="Unassembled WGS sequence"/>
</dbReference>
<evidence type="ECO:0000313" key="2">
    <source>
        <dbReference type="Proteomes" id="UP000051836"/>
    </source>
</evidence>
<protein>
    <submittedName>
        <fullName evidence="1">Uncharacterized protein</fullName>
    </submittedName>
</protein>
<dbReference type="AlphaFoldDB" id="A0A0Q3M707"/>
<accession>A0A0Q3M707</accession>
<dbReference type="EMBL" id="LMAW01002659">
    <property type="protein sequence ID" value="KQK78487.1"/>
    <property type="molecule type" value="Genomic_DNA"/>
</dbReference>
<sequence length="88" mass="10562">MEDWQCNAMKVKCDCKFPSCSYSLLALLRPWYKYMYSQAGEERFYLLLQEEIARPRQGFVPAFYVHIQTRKLKSSKEATKKWCSCRTF</sequence>
<keyword evidence="2" id="KW-1185">Reference proteome</keyword>
<proteinExistence type="predicted"/>
<dbReference type="OrthoDB" id="10529058at2759"/>
<reference evidence="1 2" key="1">
    <citation type="submission" date="2015-10" db="EMBL/GenBank/DDBJ databases">
        <authorList>
            <person name="Gilbert D.G."/>
        </authorList>
    </citation>
    <scope>NUCLEOTIDE SEQUENCE [LARGE SCALE GENOMIC DNA]</scope>
    <source>
        <strain evidence="1">FVVF132</strain>
    </source>
</reference>
<comment type="caution">
    <text evidence="1">The sequence shown here is derived from an EMBL/GenBank/DDBJ whole genome shotgun (WGS) entry which is preliminary data.</text>
</comment>
<evidence type="ECO:0000313" key="1">
    <source>
        <dbReference type="EMBL" id="KQK78487.1"/>
    </source>
</evidence>
<organism evidence="1 2">
    <name type="scientific">Amazona aestiva</name>
    <name type="common">Blue-fronted Amazon parrot</name>
    <dbReference type="NCBI Taxonomy" id="12930"/>
    <lineage>
        <taxon>Eukaryota</taxon>
        <taxon>Metazoa</taxon>
        <taxon>Chordata</taxon>
        <taxon>Craniata</taxon>
        <taxon>Vertebrata</taxon>
        <taxon>Euteleostomi</taxon>
        <taxon>Archelosauria</taxon>
        <taxon>Archosauria</taxon>
        <taxon>Dinosauria</taxon>
        <taxon>Saurischia</taxon>
        <taxon>Theropoda</taxon>
        <taxon>Coelurosauria</taxon>
        <taxon>Aves</taxon>
        <taxon>Neognathae</taxon>
        <taxon>Neoaves</taxon>
        <taxon>Telluraves</taxon>
        <taxon>Australaves</taxon>
        <taxon>Psittaciformes</taxon>
        <taxon>Psittacidae</taxon>
        <taxon>Amazona</taxon>
    </lineage>
</organism>